<dbReference type="SUPFAM" id="SSF55031">
    <property type="entry name" value="Bacterial exopeptidase dimerisation domain"/>
    <property type="match status" value="1"/>
</dbReference>
<dbReference type="FunFam" id="3.30.70.360:FF:000004">
    <property type="entry name" value="Peptidase M20 domain-containing protein 2"/>
    <property type="match status" value="1"/>
</dbReference>
<gene>
    <name evidence="3" type="ORF">BP5796_02989</name>
</gene>
<evidence type="ECO:0000313" key="3">
    <source>
        <dbReference type="EMBL" id="RDW87295.1"/>
    </source>
</evidence>
<dbReference type="InterPro" id="IPR011650">
    <property type="entry name" value="Peptidase_M20_dimer"/>
</dbReference>
<comment type="caution">
    <text evidence="3">The sequence shown here is derived from an EMBL/GenBank/DDBJ whole genome shotgun (WGS) entry which is preliminary data.</text>
</comment>
<dbReference type="Gene3D" id="3.40.630.10">
    <property type="entry name" value="Zn peptidases"/>
    <property type="match status" value="1"/>
</dbReference>
<dbReference type="SUPFAM" id="SSF53187">
    <property type="entry name" value="Zn-dependent exopeptidases"/>
    <property type="match status" value="1"/>
</dbReference>
<dbReference type="Proteomes" id="UP000256328">
    <property type="component" value="Unassembled WGS sequence"/>
</dbReference>
<dbReference type="AlphaFoldDB" id="A0A3D8SLU2"/>
<dbReference type="InterPro" id="IPR002933">
    <property type="entry name" value="Peptidase_M20"/>
</dbReference>
<accession>A0A3D8SLU2</accession>
<evidence type="ECO:0000313" key="4">
    <source>
        <dbReference type="Proteomes" id="UP000256328"/>
    </source>
</evidence>
<name>A0A3D8SLU2_9HELO</name>
<evidence type="ECO:0000259" key="2">
    <source>
        <dbReference type="Pfam" id="PF07687"/>
    </source>
</evidence>
<proteinExistence type="inferred from homology"/>
<organism evidence="3 4">
    <name type="scientific">Coleophoma crateriformis</name>
    <dbReference type="NCBI Taxonomy" id="565419"/>
    <lineage>
        <taxon>Eukaryota</taxon>
        <taxon>Fungi</taxon>
        <taxon>Dikarya</taxon>
        <taxon>Ascomycota</taxon>
        <taxon>Pezizomycotina</taxon>
        <taxon>Leotiomycetes</taxon>
        <taxon>Helotiales</taxon>
        <taxon>Dermateaceae</taxon>
        <taxon>Coleophoma</taxon>
    </lineage>
</organism>
<dbReference type="PANTHER" id="PTHR30575:SF4">
    <property type="entry name" value="PEPTIDASE M20 DOMAIN-CONTAINING PROTEIN 2"/>
    <property type="match status" value="1"/>
</dbReference>
<dbReference type="CDD" id="cd05672">
    <property type="entry name" value="M20_ACY1L2-like"/>
    <property type="match status" value="1"/>
</dbReference>
<dbReference type="OrthoDB" id="6119954at2759"/>
<reference evidence="3 4" key="1">
    <citation type="journal article" date="2018" name="IMA Fungus">
        <title>IMA Genome-F 9: Draft genome sequence of Annulohypoxylon stygium, Aspergillus mulundensis, Berkeleyomyces basicola (syn. Thielaviopsis basicola), Ceratocystis smalleyi, two Cercospora beticola strains, Coleophoma cylindrospora, Fusarium fracticaudum, Phialophora cf. hyalina, and Morchella septimelata.</title>
        <authorList>
            <person name="Wingfield B.D."/>
            <person name="Bills G.F."/>
            <person name="Dong Y."/>
            <person name="Huang W."/>
            <person name="Nel W.J."/>
            <person name="Swalarsk-Parry B.S."/>
            <person name="Vaghefi N."/>
            <person name="Wilken P.M."/>
            <person name="An Z."/>
            <person name="de Beer Z.W."/>
            <person name="De Vos L."/>
            <person name="Chen L."/>
            <person name="Duong T.A."/>
            <person name="Gao Y."/>
            <person name="Hammerbacher A."/>
            <person name="Kikkert J.R."/>
            <person name="Li Y."/>
            <person name="Li H."/>
            <person name="Li K."/>
            <person name="Li Q."/>
            <person name="Liu X."/>
            <person name="Ma X."/>
            <person name="Naidoo K."/>
            <person name="Pethybridge S.J."/>
            <person name="Sun J."/>
            <person name="Steenkamp E.T."/>
            <person name="van der Nest M.A."/>
            <person name="van Wyk S."/>
            <person name="Wingfield M.J."/>
            <person name="Xiong C."/>
            <person name="Yue Q."/>
            <person name="Zhang X."/>
        </authorList>
    </citation>
    <scope>NUCLEOTIDE SEQUENCE [LARGE SCALE GENOMIC DNA]</scope>
    <source>
        <strain evidence="3 4">BP5796</strain>
    </source>
</reference>
<evidence type="ECO:0000256" key="1">
    <source>
        <dbReference type="ARBA" id="ARBA00006247"/>
    </source>
</evidence>
<feature type="domain" description="Peptidase M20 dimerisation" evidence="2">
    <location>
        <begin position="245"/>
        <end position="337"/>
    </location>
</feature>
<dbReference type="Pfam" id="PF07687">
    <property type="entry name" value="M20_dimer"/>
    <property type="match status" value="1"/>
</dbReference>
<sequence>MSPYESTRVRFGKLQALSTLDVDDDFVLVDSGSWKAATQSCAACASKSSEINREASRTEDFLVAARSTTDVKYQAFIGKYINSISPDLRRISLIVHDNPELNYEEFIAHKALTDFMKKQKGWKVTPSAYGIPTAFIAEYDSGKPGPVISYNAEYDALRGIGHSCGHNLIAICSIGASLAVASAMKDLGVPGKVILFGTPAEEGGGGKIKLLDAGAYSDHKVDINLISHPGTVDDSVLVRTTAYHNFKVEYFGKEAHAAAAPWEGINALDAMITGYNALSVLRQQTMPGDIIQGHITNGGSAPNIIHAYTSGIFVVRALSKARLAQLRIKVEACFEAGASATGAKLKITPIMSYDDHVPNKALGLVCREAANNLDGKIPEPNIDLINGQSGASTDQGNISYAMPSLSYGFAIKSEAGPHNPGFAAAARTMQAHGRALRAGEILAYTGIQALIDEKLLKDAKDEFAEMVKKL</sequence>
<comment type="similarity">
    <text evidence="1">Belongs to the peptidase M20A family.</text>
</comment>
<dbReference type="Pfam" id="PF01546">
    <property type="entry name" value="Peptidase_M20"/>
    <property type="match status" value="1"/>
</dbReference>
<protein>
    <submittedName>
        <fullName evidence="3">Peptidase m20</fullName>
    </submittedName>
</protein>
<dbReference type="InterPro" id="IPR052030">
    <property type="entry name" value="Peptidase_M20/M20A_hydrolases"/>
</dbReference>
<dbReference type="Gene3D" id="3.30.70.360">
    <property type="match status" value="1"/>
</dbReference>
<keyword evidence="4" id="KW-1185">Reference proteome</keyword>
<dbReference type="InterPro" id="IPR036264">
    <property type="entry name" value="Bact_exopeptidase_dim_dom"/>
</dbReference>
<dbReference type="GO" id="GO:0016805">
    <property type="term" value="F:dipeptidase activity"/>
    <property type="evidence" value="ECO:0007669"/>
    <property type="project" value="TreeGrafter"/>
</dbReference>
<dbReference type="EMBL" id="PDLN01000004">
    <property type="protein sequence ID" value="RDW87295.1"/>
    <property type="molecule type" value="Genomic_DNA"/>
</dbReference>
<dbReference type="PANTHER" id="PTHR30575">
    <property type="entry name" value="PEPTIDASE M20"/>
    <property type="match status" value="1"/>
</dbReference>